<dbReference type="GO" id="GO:0000995">
    <property type="term" value="F:RNA polymerase III general transcription initiation factor activity"/>
    <property type="evidence" value="ECO:0007669"/>
    <property type="project" value="TreeGrafter"/>
</dbReference>
<dbReference type="GO" id="GO:0008270">
    <property type="term" value="F:zinc ion binding"/>
    <property type="evidence" value="ECO:0007669"/>
    <property type="project" value="UniProtKB-KW"/>
</dbReference>
<feature type="compositionally biased region" description="Polar residues" evidence="13">
    <location>
        <begin position="550"/>
        <end position="588"/>
    </location>
</feature>
<feature type="domain" description="TFIIB-type" evidence="14">
    <location>
        <begin position="1"/>
        <end position="30"/>
    </location>
</feature>
<evidence type="ECO:0000256" key="12">
    <source>
        <dbReference type="PROSITE-ProRule" id="PRU00469"/>
    </source>
</evidence>
<dbReference type="PANTHER" id="PTHR11618">
    <property type="entry name" value="TRANSCRIPTION INITIATION FACTOR IIB-RELATED"/>
    <property type="match status" value="1"/>
</dbReference>
<dbReference type="InterPro" id="IPR013150">
    <property type="entry name" value="TFIIB_cyclin"/>
</dbReference>
<evidence type="ECO:0000256" key="9">
    <source>
        <dbReference type="ARBA" id="ARBA00023163"/>
    </source>
</evidence>
<dbReference type="GO" id="GO:0070897">
    <property type="term" value="P:transcription preinitiation complex assembly"/>
    <property type="evidence" value="ECO:0007669"/>
    <property type="project" value="InterPro"/>
</dbReference>
<evidence type="ECO:0000256" key="6">
    <source>
        <dbReference type="ARBA" id="ARBA00022833"/>
    </source>
</evidence>
<name>A0A7J7J926_BUGNE</name>
<dbReference type="Pfam" id="PF00382">
    <property type="entry name" value="TFIIB"/>
    <property type="match status" value="2"/>
</dbReference>
<evidence type="ECO:0000256" key="7">
    <source>
        <dbReference type="ARBA" id="ARBA00023015"/>
    </source>
</evidence>
<protein>
    <recommendedName>
        <fullName evidence="11">B-related factor 1</fullName>
    </recommendedName>
</protein>
<dbReference type="OrthoDB" id="511529at2759"/>
<reference evidence="15" key="1">
    <citation type="submission" date="2020-06" db="EMBL/GenBank/DDBJ databases">
        <title>Draft genome of Bugula neritina, a colonial animal packing powerful symbionts and potential medicines.</title>
        <authorList>
            <person name="Rayko M."/>
        </authorList>
    </citation>
    <scope>NUCLEOTIDE SEQUENCE [LARGE SCALE GENOMIC DNA]</scope>
    <source>
        <strain evidence="15">Kwan_BN1</strain>
    </source>
</reference>
<sequence>MVCSNCGGTDVDKDPARGHSVCTGCGSVLEDSLIVSEVQFAEGSGGGSSVIGQFVSSEGGNVGLSLGAGTGYRLGMGRESREETLRKGRRLINELASQLRLNQHCADTACNFYKIAVMLKKTQGRKKKQVIAACLYLVCHMLLDFSDVLHINVYELGRTYLQFARLFNIKIPAIDPSLLIPRFANQLEFGDKLHQVSMTAIRFVARMKRDWMAIGRRPSGLCGAALLVASRVHNFCRTKQDIIKIVKVCESTIRKRLNELEETGSGSLTIDQFQTIDLEEEADPPSFIQSRKDAKLKQIDEMMTNEITTLSSEIDKELETKSSKQAANLEKEAASMLKANEVVGDTDIDDQNATSFLGAEIIAESLKPGSETSSPAPQQSIGPRPTAASLGLTTSTNTPLVHDIPQHDDNENGELSLEGLDDDELDKFILTDEEVKTKEKVWMALNGEFLKEQEEKAERKAEEEAAKPPKVRRKRRKLNINAPTAGEAMEKMLQEKKLSSKIDYEVESTGIRLNLCTKHQCSHLGGRCECPPTQSGVDSTSHLMQDDDQTLATSQTSGSKRNSLKKSTPIISNQQSQPKSAPQLVSQPAAQPIRELNSFTHSEPVVQSATVTESKPIAEEGENCVLVMSMVAA</sequence>
<evidence type="ECO:0000256" key="4">
    <source>
        <dbReference type="ARBA" id="ARBA00022737"/>
    </source>
</evidence>
<keyword evidence="6" id="KW-0862">Zinc</keyword>
<dbReference type="GO" id="GO:0017025">
    <property type="term" value="F:TBP-class protein binding"/>
    <property type="evidence" value="ECO:0007669"/>
    <property type="project" value="InterPro"/>
</dbReference>
<dbReference type="CDD" id="cd20553">
    <property type="entry name" value="CYCLIN_TFIIIB90_rpt1"/>
    <property type="match status" value="1"/>
</dbReference>
<dbReference type="EMBL" id="VXIV02002811">
    <property type="protein sequence ID" value="KAF6022742.1"/>
    <property type="molecule type" value="Genomic_DNA"/>
</dbReference>
<dbReference type="InterPro" id="IPR011665">
    <property type="entry name" value="BRF1_TBP-bd_dom"/>
</dbReference>
<dbReference type="InterPro" id="IPR013137">
    <property type="entry name" value="Znf_TFIIB"/>
</dbReference>
<evidence type="ECO:0000313" key="16">
    <source>
        <dbReference type="Proteomes" id="UP000593567"/>
    </source>
</evidence>
<dbReference type="Proteomes" id="UP000593567">
    <property type="component" value="Unassembled WGS sequence"/>
</dbReference>
<dbReference type="Gene3D" id="2.20.25.10">
    <property type="match status" value="1"/>
</dbReference>
<feature type="region of interest" description="Disordered" evidence="13">
    <location>
        <begin position="367"/>
        <end position="419"/>
    </location>
</feature>
<evidence type="ECO:0000256" key="13">
    <source>
        <dbReference type="SAM" id="MobiDB-lite"/>
    </source>
</evidence>
<keyword evidence="7" id="KW-0805">Transcription regulation</keyword>
<keyword evidence="8" id="KW-0010">Activator</keyword>
<dbReference type="InterPro" id="IPR036915">
    <property type="entry name" value="Cyclin-like_sf"/>
</dbReference>
<organism evidence="15 16">
    <name type="scientific">Bugula neritina</name>
    <name type="common">Brown bryozoan</name>
    <name type="synonym">Sertularia neritina</name>
    <dbReference type="NCBI Taxonomy" id="10212"/>
    <lineage>
        <taxon>Eukaryota</taxon>
        <taxon>Metazoa</taxon>
        <taxon>Spiralia</taxon>
        <taxon>Lophotrochozoa</taxon>
        <taxon>Bryozoa</taxon>
        <taxon>Gymnolaemata</taxon>
        <taxon>Cheilostomatida</taxon>
        <taxon>Flustrina</taxon>
        <taxon>Buguloidea</taxon>
        <taxon>Bugulidae</taxon>
        <taxon>Bugula</taxon>
    </lineage>
</organism>
<dbReference type="PANTHER" id="PTHR11618:SF4">
    <property type="entry name" value="TRANSCRIPTION FACTOR IIIB 90 KDA SUBUNIT"/>
    <property type="match status" value="1"/>
</dbReference>
<dbReference type="SUPFAM" id="SSF47954">
    <property type="entry name" value="Cyclin-like"/>
    <property type="match status" value="2"/>
</dbReference>
<evidence type="ECO:0000256" key="10">
    <source>
        <dbReference type="ARBA" id="ARBA00023242"/>
    </source>
</evidence>
<dbReference type="InterPro" id="IPR000812">
    <property type="entry name" value="TFIIB"/>
</dbReference>
<dbReference type="FunFam" id="2.20.25.10:FF:000012">
    <property type="entry name" value="Putative transcription factor IIIB 90 kDa subunit"/>
    <property type="match status" value="1"/>
</dbReference>
<evidence type="ECO:0000256" key="8">
    <source>
        <dbReference type="ARBA" id="ARBA00023159"/>
    </source>
</evidence>
<evidence type="ECO:0000256" key="2">
    <source>
        <dbReference type="ARBA" id="ARBA00010857"/>
    </source>
</evidence>
<keyword evidence="10" id="KW-0539">Nucleus</keyword>
<keyword evidence="4" id="KW-0677">Repeat</keyword>
<comment type="subcellular location">
    <subcellularLocation>
        <location evidence="1">Nucleus</location>
    </subcellularLocation>
</comment>
<dbReference type="GO" id="GO:0097550">
    <property type="term" value="C:transcription preinitiation complex"/>
    <property type="evidence" value="ECO:0007669"/>
    <property type="project" value="TreeGrafter"/>
</dbReference>
<evidence type="ECO:0000256" key="11">
    <source>
        <dbReference type="ARBA" id="ARBA00031009"/>
    </source>
</evidence>
<dbReference type="FunFam" id="1.10.472.10:FF:000002">
    <property type="entry name" value="Transcription factor IIIB 90 kDa subunit"/>
    <property type="match status" value="1"/>
</dbReference>
<dbReference type="SUPFAM" id="SSF57783">
    <property type="entry name" value="Zinc beta-ribbon"/>
    <property type="match status" value="1"/>
</dbReference>
<dbReference type="Gene3D" id="1.10.472.10">
    <property type="entry name" value="Cyclin-like"/>
    <property type="match status" value="2"/>
</dbReference>
<dbReference type="CDD" id="cd20554">
    <property type="entry name" value="CYCLIN_TFIIIB90_rpt2"/>
    <property type="match status" value="1"/>
</dbReference>
<keyword evidence="9" id="KW-0804">Transcription</keyword>
<dbReference type="PRINTS" id="PR00685">
    <property type="entry name" value="TIFACTORIIB"/>
</dbReference>
<dbReference type="Gene3D" id="1.20.5.650">
    <property type="entry name" value="Single helix bin"/>
    <property type="match status" value="1"/>
</dbReference>
<evidence type="ECO:0000256" key="5">
    <source>
        <dbReference type="ARBA" id="ARBA00022771"/>
    </source>
</evidence>
<dbReference type="GO" id="GO:0000126">
    <property type="term" value="C:transcription factor TFIIIB complex"/>
    <property type="evidence" value="ECO:0007669"/>
    <property type="project" value="TreeGrafter"/>
</dbReference>
<dbReference type="PROSITE" id="PS51134">
    <property type="entry name" value="ZF_TFIIB"/>
    <property type="match status" value="1"/>
</dbReference>
<gene>
    <name evidence="15" type="ORF">EB796_018950</name>
</gene>
<comment type="similarity">
    <text evidence="2">Belongs to the TFIIB family.</text>
</comment>
<dbReference type="FunFam" id="1.10.472.10:FF:000007">
    <property type="entry name" value="Transcription factor IIIB 90 kDa subunit"/>
    <property type="match status" value="1"/>
</dbReference>
<evidence type="ECO:0000256" key="1">
    <source>
        <dbReference type="ARBA" id="ARBA00004123"/>
    </source>
</evidence>
<dbReference type="GO" id="GO:0001006">
    <property type="term" value="F:RNA polymerase III type 3 promoter sequence-specific DNA binding"/>
    <property type="evidence" value="ECO:0007669"/>
    <property type="project" value="TreeGrafter"/>
</dbReference>
<feature type="compositionally biased region" description="Polar residues" evidence="13">
    <location>
        <begin position="370"/>
        <end position="381"/>
    </location>
</feature>
<comment type="caution">
    <text evidence="15">The sequence shown here is derived from an EMBL/GenBank/DDBJ whole genome shotgun (WGS) entry which is preliminary data.</text>
</comment>
<dbReference type="AlphaFoldDB" id="A0A7J7J926"/>
<accession>A0A7J7J926</accession>
<evidence type="ECO:0000313" key="15">
    <source>
        <dbReference type="EMBL" id="KAF6022742.1"/>
    </source>
</evidence>
<keyword evidence="5 12" id="KW-0863">Zinc-finger</keyword>
<keyword evidence="16" id="KW-1185">Reference proteome</keyword>
<dbReference type="Pfam" id="PF07741">
    <property type="entry name" value="BRF1"/>
    <property type="match status" value="1"/>
</dbReference>
<dbReference type="SMART" id="SM00385">
    <property type="entry name" value="CYCLIN"/>
    <property type="match status" value="2"/>
</dbReference>
<feature type="region of interest" description="Disordered" evidence="13">
    <location>
        <begin position="534"/>
        <end position="588"/>
    </location>
</feature>
<feature type="compositionally biased region" description="Polar residues" evidence="13">
    <location>
        <begin position="534"/>
        <end position="543"/>
    </location>
</feature>
<dbReference type="InterPro" id="IPR013763">
    <property type="entry name" value="Cyclin-like_dom"/>
</dbReference>
<evidence type="ECO:0000259" key="14">
    <source>
        <dbReference type="PROSITE" id="PS51134"/>
    </source>
</evidence>
<evidence type="ECO:0000256" key="3">
    <source>
        <dbReference type="ARBA" id="ARBA00022723"/>
    </source>
</evidence>
<dbReference type="Pfam" id="PF08271">
    <property type="entry name" value="Zn_Ribbon_TF"/>
    <property type="match status" value="1"/>
</dbReference>
<keyword evidence="3" id="KW-0479">Metal-binding</keyword>
<proteinExistence type="inferred from homology"/>
<dbReference type="GO" id="GO:0005634">
    <property type="term" value="C:nucleus"/>
    <property type="evidence" value="ECO:0007669"/>
    <property type="project" value="UniProtKB-SubCell"/>
</dbReference>